<proteinExistence type="inferred from homology"/>
<protein>
    <submittedName>
        <fullName evidence="10">Adenylate/guanylate cyclase domain-containing protein</fullName>
    </submittedName>
</protein>
<sequence length="493" mass="51463">MRFWPGRDFTVEPAVRAALLTGSLIPSMVGASVIGVMASRALPTGAALADPSVLHVNVSAAIIFAAISIPAAAVWGLWWTTVPMGASSAARHRVLMSTPGRLTTISAVVWTSGALLLICVNAVRPWLATTLGISTLLAATTTATLTYWWSTRVLRPHVAPMLTEHPPERRRPPGLRLRAVSAWVVGTGVPLLMILLVCASALVIKYPGNRLAIVVLSLGGAAVASGLTVTIFTGAIMADPIDELRDGMTRIADGEYDVTVPVFDASELGLLQAGFNTMAGGLRERERLRDLFGRHVGRQVARLAEASASAQLGGTNCEVAVVFVDLVGSTRMALELGPDRLVARLNEFFAAVVECVEHHHGWVNKFEGDAALAIFGAPEPISDHSGAALASARELSVALGSAEPGLAAGIGVSAGAVVAGNVGDPRRYEYTVIGDPVNEAARLAEYAKTHGGVAASGSALRRAAAGEADRWRLVSSRVLRGRDAPTDIAVPAS</sequence>
<dbReference type="SMART" id="SM00044">
    <property type="entry name" value="CYCc"/>
    <property type="match status" value="1"/>
</dbReference>
<dbReference type="SUPFAM" id="SSF55073">
    <property type="entry name" value="Nucleotide cyclase"/>
    <property type="match status" value="1"/>
</dbReference>
<name>A0ABY3VJT7_9MYCO</name>
<feature type="transmembrane region" description="Helical" evidence="7">
    <location>
        <begin position="129"/>
        <end position="149"/>
    </location>
</feature>
<dbReference type="RefSeq" id="WP_240261407.1">
    <property type="nucleotide sequence ID" value="NZ_CP092488.2"/>
</dbReference>
<feature type="domain" description="HAMP" evidence="9">
    <location>
        <begin position="235"/>
        <end position="287"/>
    </location>
</feature>
<organism evidence="10 11">
    <name type="scientific">Mycobacterium paraterrae</name>
    <dbReference type="NCBI Taxonomy" id="577492"/>
    <lineage>
        <taxon>Bacteria</taxon>
        <taxon>Bacillati</taxon>
        <taxon>Actinomycetota</taxon>
        <taxon>Actinomycetes</taxon>
        <taxon>Mycobacteriales</taxon>
        <taxon>Mycobacteriaceae</taxon>
        <taxon>Mycobacterium</taxon>
    </lineage>
</organism>
<dbReference type="InterPro" id="IPR050697">
    <property type="entry name" value="Adenylyl/Guanylyl_Cyclase_3/4"/>
</dbReference>
<reference evidence="10" key="1">
    <citation type="submission" date="2022-08" db="EMBL/GenBank/DDBJ databases">
        <title>Whole genome sequencing of non-tuberculosis mycobacteria type-strains.</title>
        <authorList>
            <person name="Igarashi Y."/>
            <person name="Osugi A."/>
            <person name="Mitarai S."/>
        </authorList>
    </citation>
    <scope>NUCLEOTIDE SEQUENCE</scope>
    <source>
        <strain evidence="10">DSM 45127</strain>
    </source>
</reference>
<evidence type="ECO:0000256" key="5">
    <source>
        <dbReference type="ARBA" id="ARBA00022989"/>
    </source>
</evidence>
<dbReference type="InterPro" id="IPR029787">
    <property type="entry name" value="Nucleotide_cyclase"/>
</dbReference>
<keyword evidence="5 7" id="KW-1133">Transmembrane helix</keyword>
<feature type="domain" description="Guanylate cyclase" evidence="8">
    <location>
        <begin position="320"/>
        <end position="444"/>
    </location>
</feature>
<feature type="transmembrane region" description="Helical" evidence="7">
    <location>
        <begin position="210"/>
        <end position="238"/>
    </location>
</feature>
<dbReference type="Gene3D" id="3.30.70.1230">
    <property type="entry name" value="Nucleotide cyclase"/>
    <property type="match status" value="1"/>
</dbReference>
<feature type="transmembrane region" description="Helical" evidence="7">
    <location>
        <begin position="179"/>
        <end position="204"/>
    </location>
</feature>
<keyword evidence="4 7" id="KW-0812">Transmembrane</keyword>
<keyword evidence="11" id="KW-1185">Reference proteome</keyword>
<comment type="subcellular location">
    <subcellularLocation>
        <location evidence="1">Cell membrane</location>
        <topology evidence="1">Multi-pass membrane protein</topology>
    </subcellularLocation>
</comment>
<dbReference type="PANTHER" id="PTHR43081">
    <property type="entry name" value="ADENYLATE CYCLASE, TERMINAL-DIFFERENTIATION SPECIFIC-RELATED"/>
    <property type="match status" value="1"/>
</dbReference>
<accession>A0ABY3VJT7</accession>
<keyword evidence="3" id="KW-1003">Cell membrane</keyword>
<keyword evidence="6 7" id="KW-0472">Membrane</keyword>
<dbReference type="PROSITE" id="PS50885">
    <property type="entry name" value="HAMP"/>
    <property type="match status" value="1"/>
</dbReference>
<feature type="transmembrane region" description="Helical" evidence="7">
    <location>
        <begin position="102"/>
        <end position="123"/>
    </location>
</feature>
<dbReference type="SMART" id="SM00304">
    <property type="entry name" value="HAMP"/>
    <property type="match status" value="1"/>
</dbReference>
<dbReference type="PROSITE" id="PS50125">
    <property type="entry name" value="GUANYLATE_CYCLASE_2"/>
    <property type="match status" value="1"/>
</dbReference>
<dbReference type="Pfam" id="PF00672">
    <property type="entry name" value="HAMP"/>
    <property type="match status" value="1"/>
</dbReference>
<comment type="similarity">
    <text evidence="2">Belongs to the adenylyl cyclase class-3 family.</text>
</comment>
<evidence type="ECO:0000256" key="6">
    <source>
        <dbReference type="ARBA" id="ARBA00023136"/>
    </source>
</evidence>
<evidence type="ECO:0000256" key="1">
    <source>
        <dbReference type="ARBA" id="ARBA00004651"/>
    </source>
</evidence>
<feature type="transmembrane region" description="Helical" evidence="7">
    <location>
        <begin position="58"/>
        <end position="81"/>
    </location>
</feature>
<feature type="transmembrane region" description="Helical" evidence="7">
    <location>
        <begin position="17"/>
        <end position="38"/>
    </location>
</feature>
<dbReference type="EMBL" id="CP092488">
    <property type="protein sequence ID" value="UMB69676.1"/>
    <property type="molecule type" value="Genomic_DNA"/>
</dbReference>
<gene>
    <name evidence="10" type="ORF">MKK62_25675</name>
</gene>
<dbReference type="SUPFAM" id="SSF158472">
    <property type="entry name" value="HAMP domain-like"/>
    <property type="match status" value="1"/>
</dbReference>
<dbReference type="InterPro" id="IPR001054">
    <property type="entry name" value="A/G_cyclase"/>
</dbReference>
<dbReference type="Gene3D" id="6.10.340.10">
    <property type="match status" value="1"/>
</dbReference>
<evidence type="ECO:0000256" key="7">
    <source>
        <dbReference type="SAM" id="Phobius"/>
    </source>
</evidence>
<dbReference type="Pfam" id="PF00211">
    <property type="entry name" value="Guanylate_cyc"/>
    <property type="match status" value="1"/>
</dbReference>
<evidence type="ECO:0000259" key="8">
    <source>
        <dbReference type="PROSITE" id="PS50125"/>
    </source>
</evidence>
<evidence type="ECO:0000256" key="4">
    <source>
        <dbReference type="ARBA" id="ARBA00022692"/>
    </source>
</evidence>
<dbReference type="Proteomes" id="UP001055336">
    <property type="component" value="Chromosome"/>
</dbReference>
<dbReference type="CDD" id="cd07302">
    <property type="entry name" value="CHD"/>
    <property type="match status" value="1"/>
</dbReference>
<evidence type="ECO:0000313" key="11">
    <source>
        <dbReference type="Proteomes" id="UP001055336"/>
    </source>
</evidence>
<evidence type="ECO:0000256" key="3">
    <source>
        <dbReference type="ARBA" id="ARBA00022475"/>
    </source>
</evidence>
<dbReference type="InterPro" id="IPR003660">
    <property type="entry name" value="HAMP_dom"/>
</dbReference>
<evidence type="ECO:0000256" key="2">
    <source>
        <dbReference type="ARBA" id="ARBA00005381"/>
    </source>
</evidence>
<evidence type="ECO:0000313" key="10">
    <source>
        <dbReference type="EMBL" id="UMB69676.1"/>
    </source>
</evidence>
<dbReference type="PANTHER" id="PTHR43081:SF17">
    <property type="entry name" value="BLL5647 PROTEIN"/>
    <property type="match status" value="1"/>
</dbReference>
<evidence type="ECO:0000259" key="9">
    <source>
        <dbReference type="PROSITE" id="PS50885"/>
    </source>
</evidence>
<dbReference type="CDD" id="cd06225">
    <property type="entry name" value="HAMP"/>
    <property type="match status" value="1"/>
</dbReference>